<reference evidence="3" key="1">
    <citation type="submission" date="2016-06" db="UniProtKB">
        <authorList>
            <consortium name="WormBaseParasite"/>
        </authorList>
    </citation>
    <scope>IDENTIFICATION</scope>
</reference>
<sequence length="68" mass="7834">MTILQELLTIKIVTKSLTTTMPTVIIKDGDEIKPCWEFMKLKKRDFEKKKLIVTITKATIRKGLLKNG</sequence>
<dbReference type="EMBL" id="UYRT01023285">
    <property type="protein sequence ID" value="VDK61282.1"/>
    <property type="molecule type" value="Genomic_DNA"/>
</dbReference>
<organism evidence="3">
    <name type="scientific">Gongylonema pulchrum</name>
    <dbReference type="NCBI Taxonomy" id="637853"/>
    <lineage>
        <taxon>Eukaryota</taxon>
        <taxon>Metazoa</taxon>
        <taxon>Ecdysozoa</taxon>
        <taxon>Nematoda</taxon>
        <taxon>Chromadorea</taxon>
        <taxon>Rhabditida</taxon>
        <taxon>Spirurina</taxon>
        <taxon>Spiruromorpha</taxon>
        <taxon>Spiruroidea</taxon>
        <taxon>Gongylonematidae</taxon>
        <taxon>Gongylonema</taxon>
    </lineage>
</organism>
<dbReference type="WBParaSite" id="GPUH_0000821701-mRNA-1">
    <property type="protein sequence ID" value="GPUH_0000821701-mRNA-1"/>
    <property type="gene ID" value="GPUH_0000821701"/>
</dbReference>
<protein>
    <submittedName>
        <fullName evidence="3">Ubiquitin-like domain-containing protein</fullName>
    </submittedName>
</protein>
<name>A0A183DHL7_9BILA</name>
<dbReference type="AlphaFoldDB" id="A0A183DHL7"/>
<proteinExistence type="predicted"/>
<evidence type="ECO:0000313" key="2">
    <source>
        <dbReference type="Proteomes" id="UP000271098"/>
    </source>
</evidence>
<evidence type="ECO:0000313" key="1">
    <source>
        <dbReference type="EMBL" id="VDK61282.1"/>
    </source>
</evidence>
<dbReference type="Proteomes" id="UP000271098">
    <property type="component" value="Unassembled WGS sequence"/>
</dbReference>
<reference evidence="1 2" key="2">
    <citation type="submission" date="2018-11" db="EMBL/GenBank/DDBJ databases">
        <authorList>
            <consortium name="Pathogen Informatics"/>
        </authorList>
    </citation>
    <scope>NUCLEOTIDE SEQUENCE [LARGE SCALE GENOMIC DNA]</scope>
</reference>
<gene>
    <name evidence="1" type="ORF">GPUH_LOCUS8210</name>
</gene>
<keyword evidence="2" id="KW-1185">Reference proteome</keyword>
<evidence type="ECO:0000313" key="3">
    <source>
        <dbReference type="WBParaSite" id="GPUH_0000821701-mRNA-1"/>
    </source>
</evidence>
<accession>A0A183DHL7</accession>